<comment type="similarity">
    <text evidence="1">Belongs to the peptidase S28 family.</text>
</comment>
<reference evidence="7 8" key="1">
    <citation type="submission" date="2019-07" db="EMBL/GenBank/DDBJ databases">
        <title>Finished genome of Venturia effusa.</title>
        <authorList>
            <person name="Young C.A."/>
            <person name="Cox M.P."/>
            <person name="Ganley A.R.D."/>
            <person name="David W.J."/>
        </authorList>
    </citation>
    <scope>NUCLEOTIDE SEQUENCE [LARGE SCALE GENOMIC DNA]</scope>
    <source>
        <strain evidence="8">albino</strain>
    </source>
</reference>
<dbReference type="Proteomes" id="UP000316270">
    <property type="component" value="Chromosome 12"/>
</dbReference>
<dbReference type="Gene3D" id="3.40.50.1820">
    <property type="entry name" value="alpha/beta hydrolase"/>
    <property type="match status" value="2"/>
</dbReference>
<evidence type="ECO:0000313" key="8">
    <source>
        <dbReference type="Proteomes" id="UP000316270"/>
    </source>
</evidence>
<feature type="chain" id="PRO_5022175267" description="Extracelular serine carboxypeptidase" evidence="6">
    <location>
        <begin position="16"/>
        <end position="554"/>
    </location>
</feature>
<keyword evidence="4" id="KW-0378">Hydrolase</keyword>
<keyword evidence="2" id="KW-0645">Protease</keyword>
<gene>
    <name evidence="7" type="ORF">FKW77_005077</name>
</gene>
<protein>
    <recommendedName>
        <fullName evidence="9">Extracelular serine carboxypeptidase</fullName>
    </recommendedName>
</protein>
<dbReference type="GO" id="GO:0008239">
    <property type="term" value="F:dipeptidyl-peptidase activity"/>
    <property type="evidence" value="ECO:0007669"/>
    <property type="project" value="TreeGrafter"/>
</dbReference>
<dbReference type="InterPro" id="IPR029058">
    <property type="entry name" value="AB_hydrolase_fold"/>
</dbReference>
<dbReference type="EMBL" id="CP042196">
    <property type="protein sequence ID" value="QDS74972.1"/>
    <property type="molecule type" value="Genomic_DNA"/>
</dbReference>
<evidence type="ECO:0000256" key="6">
    <source>
        <dbReference type="SAM" id="SignalP"/>
    </source>
</evidence>
<evidence type="ECO:0000313" key="7">
    <source>
        <dbReference type="EMBL" id="QDS74972.1"/>
    </source>
</evidence>
<dbReference type="InterPro" id="IPR008758">
    <property type="entry name" value="Peptidase_S28"/>
</dbReference>
<dbReference type="SUPFAM" id="SSF53474">
    <property type="entry name" value="alpha/beta-Hydrolases"/>
    <property type="match status" value="1"/>
</dbReference>
<dbReference type="PANTHER" id="PTHR11010">
    <property type="entry name" value="PROTEASE S28 PRO-X CARBOXYPEPTIDASE-RELATED"/>
    <property type="match status" value="1"/>
</dbReference>
<dbReference type="PANTHER" id="PTHR11010:SF117">
    <property type="entry name" value="SERINE PROTEASE 16"/>
    <property type="match status" value="1"/>
</dbReference>
<sequence length="554" mass="62178">MLIPNLVLLVGCVAALKSRTISGIANKQAPGADKYPPHTIDQPIDHFPTSSKYAPHTKATFKQRYIFDASYYKPGGPVYLFMSGENSYLGATYLFQDGLLGLLMKATNGIGILLENRYYGESFPFNSSSTDELTYLSSDQTIADNAYFAQHVKLPGFNSSINAPKTPWIMYGVSLAGAQVAYSIKAHGDVLYGGIGSSAAILAAHEYPEWYKPIQKFGPSDCIASINEIIANFDKLVDSKNKAAIQEFKNFFGLGELTDVRDFAQTIAFPLGGPLFYPTRSWQELDWFPKFLTEDFWLFCKNVTNPDAPANIKQVDYALSRYTNGKPWTNLGNYANYIQKYIVPTCDGAPIDSSACFSTQNGKPPYQIFQHRYTLKICISETHYAETTNNGDRSYLYQTCTEMGWYQVAPKSGPALISKVLQVDYTQQWCTWAFPPGKYNKIPTTPDTDSMNKYGGLNVSADRLAFIDGGIDPWRDLTYHSDNAPARVRNGVEDEILHPQYLIHGAAHGWEATAFSYEKINEEPQFIREAHLWEIRIVKKWLSMFKETKGFGKD</sequence>
<proteinExistence type="inferred from homology"/>
<dbReference type="GO" id="GO:0006508">
    <property type="term" value="P:proteolysis"/>
    <property type="evidence" value="ECO:0007669"/>
    <property type="project" value="UniProtKB-KW"/>
</dbReference>
<evidence type="ECO:0000256" key="2">
    <source>
        <dbReference type="ARBA" id="ARBA00022670"/>
    </source>
</evidence>
<dbReference type="OrthoDB" id="1735038at2759"/>
<evidence type="ECO:0000256" key="4">
    <source>
        <dbReference type="ARBA" id="ARBA00022801"/>
    </source>
</evidence>
<keyword evidence="3 6" id="KW-0732">Signal</keyword>
<evidence type="ECO:0000256" key="3">
    <source>
        <dbReference type="ARBA" id="ARBA00022729"/>
    </source>
</evidence>
<evidence type="ECO:0000256" key="1">
    <source>
        <dbReference type="ARBA" id="ARBA00011079"/>
    </source>
</evidence>
<keyword evidence="8" id="KW-1185">Reference proteome</keyword>
<dbReference type="AlphaFoldDB" id="A0A517LH54"/>
<keyword evidence="5" id="KW-0325">Glycoprotein</keyword>
<accession>A0A517LH54</accession>
<evidence type="ECO:0000256" key="5">
    <source>
        <dbReference type="ARBA" id="ARBA00023180"/>
    </source>
</evidence>
<dbReference type="GO" id="GO:0070008">
    <property type="term" value="F:serine-type exopeptidase activity"/>
    <property type="evidence" value="ECO:0007669"/>
    <property type="project" value="InterPro"/>
</dbReference>
<feature type="signal peptide" evidence="6">
    <location>
        <begin position="1"/>
        <end position="15"/>
    </location>
</feature>
<evidence type="ECO:0008006" key="9">
    <source>
        <dbReference type="Google" id="ProtNLM"/>
    </source>
</evidence>
<name>A0A517LH54_9PEZI</name>
<organism evidence="7 8">
    <name type="scientific">Venturia effusa</name>
    <dbReference type="NCBI Taxonomy" id="50376"/>
    <lineage>
        <taxon>Eukaryota</taxon>
        <taxon>Fungi</taxon>
        <taxon>Dikarya</taxon>
        <taxon>Ascomycota</taxon>
        <taxon>Pezizomycotina</taxon>
        <taxon>Dothideomycetes</taxon>
        <taxon>Pleosporomycetidae</taxon>
        <taxon>Venturiales</taxon>
        <taxon>Venturiaceae</taxon>
        <taxon>Venturia</taxon>
    </lineage>
</organism>
<dbReference type="Pfam" id="PF05577">
    <property type="entry name" value="Peptidase_S28"/>
    <property type="match status" value="2"/>
</dbReference>